<evidence type="ECO:0000313" key="1">
    <source>
        <dbReference type="EMBL" id="GEL28052.1"/>
    </source>
</evidence>
<dbReference type="Proteomes" id="UP000321893">
    <property type="component" value="Unassembled WGS sequence"/>
</dbReference>
<dbReference type="AlphaFoldDB" id="A0A511DT95"/>
<accession>A0A511DT95</accession>
<proteinExistence type="predicted"/>
<gene>
    <name evidence="1" type="ORF">LKE01_08720</name>
</gene>
<keyword evidence="2" id="KW-1185">Reference proteome</keyword>
<comment type="caution">
    <text evidence="1">The sequence shown here is derived from an EMBL/GenBank/DDBJ whole genome shotgun (WGS) entry which is preliminary data.</text>
</comment>
<dbReference type="EMBL" id="BJVK01000007">
    <property type="protein sequence ID" value="GEL28052.1"/>
    <property type="molecule type" value="Genomic_DNA"/>
</dbReference>
<sequence length="61" mass="7166">MLTIQLTYKDNDIVLNCQLKNANLNEYFEARKEKNIEGYWLSRTGHFNFAPAVLQGYRQAI</sequence>
<reference evidence="1" key="1">
    <citation type="submission" date="2019-07" db="EMBL/GenBank/DDBJ databases">
        <title>Whole genome shotgun sequence of Lactobacillus kefiri NBRC 15888.</title>
        <authorList>
            <person name="Hosoyama A."/>
            <person name="Uohara A."/>
            <person name="Ohji S."/>
            <person name="Ichikawa N."/>
        </authorList>
    </citation>
    <scope>NUCLEOTIDE SEQUENCE [LARGE SCALE GENOMIC DNA]</scope>
    <source>
        <strain evidence="1">NBRC 15888</strain>
    </source>
</reference>
<organism evidence="1 2">
    <name type="scientific">Lentilactobacillus kefiri</name>
    <name type="common">Lactobacillus kefiri</name>
    <dbReference type="NCBI Taxonomy" id="33962"/>
    <lineage>
        <taxon>Bacteria</taxon>
        <taxon>Bacillati</taxon>
        <taxon>Bacillota</taxon>
        <taxon>Bacilli</taxon>
        <taxon>Lactobacillales</taxon>
        <taxon>Lactobacillaceae</taxon>
        <taxon>Lentilactobacillus</taxon>
    </lineage>
</organism>
<evidence type="ECO:0000313" key="2">
    <source>
        <dbReference type="Proteomes" id="UP000321893"/>
    </source>
</evidence>
<protein>
    <submittedName>
        <fullName evidence="1">Uncharacterized protein</fullName>
    </submittedName>
</protein>
<name>A0A511DT95_LENKE</name>